<dbReference type="Proteomes" id="UP001597349">
    <property type="component" value="Unassembled WGS sequence"/>
</dbReference>
<dbReference type="SUPFAM" id="SSF56601">
    <property type="entry name" value="beta-lactamase/transpeptidase-like"/>
    <property type="match status" value="1"/>
</dbReference>
<dbReference type="Pfam" id="PF00905">
    <property type="entry name" value="Transpeptidase"/>
    <property type="match status" value="1"/>
</dbReference>
<sequence length="273" mass="30457">MRNVDRLPFIFAGILFLLAWLLGFPMRAQSAPLGDVRCTLIADAASGETLYQDGVCDRRFSPASTFKVPLSLIGYDAGILSDQHTPSWDYKPEFAAVKRDQKTVDPTIWEKDSILWYSREITRRLGQESLAGYVSKFDYGNNNVSGNPGKNDGLTHSWVNSSLKITPVEQVDFLRKLLARKLPVSAKAYDMTNAIIPTFQAGDWTVHGKTGSTRLGNEASKDKRSLGWFVGWAKKDGRQIVFARLVVDATRAEMPKGLKTRTAFLKDLPLLVK</sequence>
<evidence type="ECO:0000259" key="8">
    <source>
        <dbReference type="Pfam" id="PF00905"/>
    </source>
</evidence>
<evidence type="ECO:0000256" key="3">
    <source>
        <dbReference type="ARBA" id="ARBA00012865"/>
    </source>
</evidence>
<protein>
    <recommendedName>
        <fullName evidence="3 7">Beta-lactamase</fullName>
        <ecNumber evidence="3 7">3.5.2.6</ecNumber>
    </recommendedName>
</protein>
<organism evidence="9 10">
    <name type="scientific">Mesorhizobium calcicola</name>
    <dbReference type="NCBI Taxonomy" id="1300310"/>
    <lineage>
        <taxon>Bacteria</taxon>
        <taxon>Pseudomonadati</taxon>
        <taxon>Pseudomonadota</taxon>
        <taxon>Alphaproteobacteria</taxon>
        <taxon>Hyphomicrobiales</taxon>
        <taxon>Phyllobacteriaceae</taxon>
        <taxon>Mesorhizobium</taxon>
    </lineage>
</organism>
<keyword evidence="4" id="KW-0732">Signal</keyword>
<evidence type="ECO:0000256" key="5">
    <source>
        <dbReference type="ARBA" id="ARBA00022801"/>
    </source>
</evidence>
<evidence type="ECO:0000256" key="7">
    <source>
        <dbReference type="RuleBase" id="RU361140"/>
    </source>
</evidence>
<dbReference type="InterPro" id="IPR002137">
    <property type="entry name" value="Beta-lactam_class-D_AS"/>
</dbReference>
<evidence type="ECO:0000256" key="1">
    <source>
        <dbReference type="ARBA" id="ARBA00001526"/>
    </source>
</evidence>
<keyword evidence="5 7" id="KW-0378">Hydrolase</keyword>
<dbReference type="EMBL" id="JBHUGY010000039">
    <property type="protein sequence ID" value="MFD2056430.1"/>
    <property type="molecule type" value="Genomic_DNA"/>
</dbReference>
<dbReference type="PANTHER" id="PTHR30627">
    <property type="entry name" value="PEPTIDOGLYCAN D,D-TRANSPEPTIDASE"/>
    <property type="match status" value="1"/>
</dbReference>
<keyword evidence="6 7" id="KW-0046">Antibiotic resistance</keyword>
<dbReference type="NCBIfam" id="NF000270">
    <property type="entry name" value="bla_class_D_alt"/>
    <property type="match status" value="1"/>
</dbReference>
<proteinExistence type="inferred from homology"/>
<keyword evidence="10" id="KW-1185">Reference proteome</keyword>
<dbReference type="GO" id="GO:0008800">
    <property type="term" value="F:beta-lactamase activity"/>
    <property type="evidence" value="ECO:0007669"/>
    <property type="project" value="UniProtKB-EC"/>
</dbReference>
<dbReference type="PROSITE" id="PS00337">
    <property type="entry name" value="BETA_LACTAMASE_D"/>
    <property type="match status" value="1"/>
</dbReference>
<feature type="domain" description="Penicillin-binding protein transpeptidase" evidence="8">
    <location>
        <begin position="50"/>
        <end position="268"/>
    </location>
</feature>
<dbReference type="PANTHER" id="PTHR30627:SF6">
    <property type="entry name" value="BETA-LACTAMASE YBXI-RELATED"/>
    <property type="match status" value="1"/>
</dbReference>
<evidence type="ECO:0000313" key="10">
    <source>
        <dbReference type="Proteomes" id="UP001597349"/>
    </source>
</evidence>
<dbReference type="EC" id="3.5.2.6" evidence="3 7"/>
<dbReference type="Gene3D" id="3.40.710.10">
    <property type="entry name" value="DD-peptidase/beta-lactamase superfamily"/>
    <property type="match status" value="1"/>
</dbReference>
<evidence type="ECO:0000313" key="9">
    <source>
        <dbReference type="EMBL" id="MFD2056430.1"/>
    </source>
</evidence>
<name>A0ABW4WKF8_9HYPH</name>
<comment type="similarity">
    <text evidence="2 7">Belongs to the class-D beta-lactamase family.</text>
</comment>
<gene>
    <name evidence="9" type="primary">blaOXA</name>
    <name evidence="9" type="ORF">ACFSQT_26145</name>
</gene>
<evidence type="ECO:0000256" key="6">
    <source>
        <dbReference type="ARBA" id="ARBA00023251"/>
    </source>
</evidence>
<dbReference type="InterPro" id="IPR050515">
    <property type="entry name" value="Beta-lactam/transpept"/>
</dbReference>
<reference evidence="10" key="1">
    <citation type="journal article" date="2019" name="Int. J. Syst. Evol. Microbiol.">
        <title>The Global Catalogue of Microorganisms (GCM) 10K type strain sequencing project: providing services to taxonomists for standard genome sequencing and annotation.</title>
        <authorList>
            <consortium name="The Broad Institute Genomics Platform"/>
            <consortium name="The Broad Institute Genome Sequencing Center for Infectious Disease"/>
            <person name="Wu L."/>
            <person name="Ma J."/>
        </authorList>
    </citation>
    <scope>NUCLEOTIDE SEQUENCE [LARGE SCALE GENOMIC DNA]</scope>
    <source>
        <strain evidence="10">CGMCC 1.16226</strain>
    </source>
</reference>
<comment type="caution">
    <text evidence="9">The sequence shown here is derived from an EMBL/GenBank/DDBJ whole genome shotgun (WGS) entry which is preliminary data.</text>
</comment>
<dbReference type="InterPro" id="IPR001460">
    <property type="entry name" value="PCN-bd_Tpept"/>
</dbReference>
<accession>A0ABW4WKF8</accession>
<comment type="catalytic activity">
    <reaction evidence="1 7">
        <text>a beta-lactam + H2O = a substituted beta-amino acid</text>
        <dbReference type="Rhea" id="RHEA:20401"/>
        <dbReference type="ChEBI" id="CHEBI:15377"/>
        <dbReference type="ChEBI" id="CHEBI:35627"/>
        <dbReference type="ChEBI" id="CHEBI:140347"/>
        <dbReference type="EC" id="3.5.2.6"/>
    </reaction>
</comment>
<evidence type="ECO:0000256" key="2">
    <source>
        <dbReference type="ARBA" id="ARBA00007898"/>
    </source>
</evidence>
<evidence type="ECO:0000256" key="4">
    <source>
        <dbReference type="ARBA" id="ARBA00022729"/>
    </source>
</evidence>
<dbReference type="InterPro" id="IPR012338">
    <property type="entry name" value="Beta-lactam/transpept-like"/>
</dbReference>
<dbReference type="RefSeq" id="WP_379023571.1">
    <property type="nucleotide sequence ID" value="NZ_JBHUGY010000039.1"/>
</dbReference>